<dbReference type="InterPro" id="IPR017452">
    <property type="entry name" value="GPCR_Rhodpsn_7TM"/>
</dbReference>
<keyword evidence="3 9" id="KW-0812">Transmembrane</keyword>
<evidence type="ECO:0000256" key="3">
    <source>
        <dbReference type="ARBA" id="ARBA00022692"/>
    </source>
</evidence>
<keyword evidence="4 11" id="KW-1133">Transmembrane helix</keyword>
<evidence type="ECO:0000256" key="1">
    <source>
        <dbReference type="ARBA" id="ARBA00004651"/>
    </source>
</evidence>
<evidence type="ECO:0000256" key="4">
    <source>
        <dbReference type="ARBA" id="ARBA00022989"/>
    </source>
</evidence>
<evidence type="ECO:0000256" key="6">
    <source>
        <dbReference type="ARBA" id="ARBA00023136"/>
    </source>
</evidence>
<dbReference type="SUPFAM" id="SSF81321">
    <property type="entry name" value="Family A G protein-coupled receptor-like"/>
    <property type="match status" value="1"/>
</dbReference>
<keyword evidence="5 9" id="KW-0297">G-protein coupled receptor</keyword>
<feature type="transmembrane region" description="Helical" evidence="11">
    <location>
        <begin position="523"/>
        <end position="542"/>
    </location>
</feature>
<feature type="region of interest" description="Disordered" evidence="10">
    <location>
        <begin position="72"/>
        <end position="96"/>
    </location>
</feature>
<feature type="region of interest" description="Disordered" evidence="10">
    <location>
        <begin position="441"/>
        <end position="462"/>
    </location>
</feature>
<organism evidence="13 14">
    <name type="scientific">Rotaria sordida</name>
    <dbReference type="NCBI Taxonomy" id="392033"/>
    <lineage>
        <taxon>Eukaryota</taxon>
        <taxon>Metazoa</taxon>
        <taxon>Spiralia</taxon>
        <taxon>Gnathifera</taxon>
        <taxon>Rotifera</taxon>
        <taxon>Eurotatoria</taxon>
        <taxon>Bdelloidea</taxon>
        <taxon>Philodinida</taxon>
        <taxon>Philodinidae</taxon>
        <taxon>Rotaria</taxon>
    </lineage>
</organism>
<feature type="compositionally biased region" description="Polar residues" evidence="10">
    <location>
        <begin position="441"/>
        <end position="458"/>
    </location>
</feature>
<feature type="region of interest" description="Disordered" evidence="10">
    <location>
        <begin position="1"/>
        <end position="54"/>
    </location>
</feature>
<dbReference type="Proteomes" id="UP000663870">
    <property type="component" value="Unassembled WGS sequence"/>
</dbReference>
<gene>
    <name evidence="13" type="ORF">JXQ802_LOCUS22865</name>
</gene>
<comment type="subcellular location">
    <subcellularLocation>
        <location evidence="1">Cell membrane</location>
        <topology evidence="1">Multi-pass membrane protein</topology>
    </subcellularLocation>
</comment>
<feature type="compositionally biased region" description="Polar residues" evidence="10">
    <location>
        <begin position="86"/>
        <end position="95"/>
    </location>
</feature>
<feature type="transmembrane region" description="Helical" evidence="11">
    <location>
        <begin position="238"/>
        <end position="259"/>
    </location>
</feature>
<accession>A0A814U866</accession>
<evidence type="ECO:0000256" key="8">
    <source>
        <dbReference type="ARBA" id="ARBA00023224"/>
    </source>
</evidence>
<evidence type="ECO:0000313" key="13">
    <source>
        <dbReference type="EMBL" id="CAF1172267.1"/>
    </source>
</evidence>
<evidence type="ECO:0000256" key="5">
    <source>
        <dbReference type="ARBA" id="ARBA00023040"/>
    </source>
</evidence>
<keyword evidence="2" id="KW-1003">Cell membrane</keyword>
<dbReference type="PROSITE" id="PS00237">
    <property type="entry name" value="G_PROTEIN_RECEP_F1_1"/>
    <property type="match status" value="1"/>
</dbReference>
<dbReference type="SMART" id="SM01381">
    <property type="entry name" value="7TM_GPCR_Srsx"/>
    <property type="match status" value="1"/>
</dbReference>
<keyword evidence="7 9" id="KW-0675">Receptor</keyword>
<dbReference type="EMBL" id="CAJNOL010000704">
    <property type="protein sequence ID" value="CAF1172267.1"/>
    <property type="molecule type" value="Genomic_DNA"/>
</dbReference>
<feature type="domain" description="G-protein coupled receptors family 1 profile" evidence="12">
    <location>
        <begin position="175"/>
        <end position="539"/>
    </location>
</feature>
<evidence type="ECO:0000256" key="7">
    <source>
        <dbReference type="ARBA" id="ARBA00023170"/>
    </source>
</evidence>
<evidence type="ECO:0000256" key="2">
    <source>
        <dbReference type="ARBA" id="ARBA00022475"/>
    </source>
</evidence>
<feature type="transmembrane region" description="Helical" evidence="11">
    <location>
        <begin position="479"/>
        <end position="503"/>
    </location>
</feature>
<keyword evidence="8 9" id="KW-0807">Transducer</keyword>
<evidence type="ECO:0000256" key="11">
    <source>
        <dbReference type="SAM" id="Phobius"/>
    </source>
</evidence>
<dbReference type="GO" id="GO:0005886">
    <property type="term" value="C:plasma membrane"/>
    <property type="evidence" value="ECO:0007669"/>
    <property type="project" value="UniProtKB-SubCell"/>
</dbReference>
<dbReference type="PANTHER" id="PTHR24248">
    <property type="entry name" value="ADRENERGIC RECEPTOR-RELATED G-PROTEIN COUPLED RECEPTOR"/>
    <property type="match status" value="1"/>
</dbReference>
<feature type="transmembrane region" description="Helical" evidence="11">
    <location>
        <begin position="337"/>
        <end position="358"/>
    </location>
</feature>
<feature type="transmembrane region" description="Helical" evidence="11">
    <location>
        <begin position="194"/>
        <end position="218"/>
    </location>
</feature>
<dbReference type="GO" id="GO:0071880">
    <property type="term" value="P:adenylate cyclase-activating adrenergic receptor signaling pathway"/>
    <property type="evidence" value="ECO:0007669"/>
    <property type="project" value="TreeGrafter"/>
</dbReference>
<dbReference type="AlphaFoldDB" id="A0A814U866"/>
<dbReference type="GO" id="GO:0043410">
    <property type="term" value="P:positive regulation of MAPK cascade"/>
    <property type="evidence" value="ECO:0007669"/>
    <property type="project" value="TreeGrafter"/>
</dbReference>
<feature type="transmembrane region" description="Helical" evidence="11">
    <location>
        <begin position="280"/>
        <end position="302"/>
    </location>
</feature>
<comment type="similarity">
    <text evidence="9">Belongs to the G-protein coupled receptor 1 family.</text>
</comment>
<dbReference type="PRINTS" id="PR00237">
    <property type="entry name" value="GPCRRHODOPSN"/>
</dbReference>
<evidence type="ECO:0000256" key="10">
    <source>
        <dbReference type="SAM" id="MobiDB-lite"/>
    </source>
</evidence>
<keyword evidence="14" id="KW-1185">Reference proteome</keyword>
<dbReference type="InterPro" id="IPR000276">
    <property type="entry name" value="GPCR_Rhodpsn"/>
</dbReference>
<sequence>MASTYYDDAKRFTSRESIGASEEYSKPVYELEPDPSAKQLSAVTPHPFSRSIEGMTPHEVVPTTRRIIIVRNTTDPQDEQGKPIDTSVSSQSKSLEFSPRITDGRTSVYIIRRKIPPEDEKNPTSYYPPVEGSVQNSSTPLEYIHTPPPNPYSLGSRTLSPYHSPTKDPAQAIIGNLLIIYTIIRDNTLHTSKYYYISSLAFADFLVGFIVMPFAFLFEMTNDEYWLFVRHLRVFCDFWHSMDIFASTASVLALLAIGIDRYTAITKPIEYSNSFISKKWYYISSFIWIFSAILSFPVVFYLRTEQTLSQRSSMSNETISAQLLPSNECNFPNNPHYVLFTCIISFYLPLIAMIYVYIRMYSIAQKQAQALRSGYKHHYQIKSPKPFISEFRSEKRSRIETTVETNDNAAHKTLPMLSKNRKPSYELITLRIHRGTCQNSNIEPFNQNNGNESKSINKNSKECARKNKIRKKNSNDQKAAKFVGIVMGTFIVCWLPFFVYLALSGVFDIRLKDDQNHKLLFSIFSWLGYANSALDVVVYLSTSRELRAIFFKLFFKSCL</sequence>
<comment type="caution">
    <text evidence="13">The sequence shown here is derived from an EMBL/GenBank/DDBJ whole genome shotgun (WGS) entry which is preliminary data.</text>
</comment>
<name>A0A814U866_9BILA</name>
<evidence type="ECO:0000313" key="14">
    <source>
        <dbReference type="Proteomes" id="UP000663870"/>
    </source>
</evidence>
<dbReference type="PANTHER" id="PTHR24248:SF185">
    <property type="entry name" value="DOPAMINE RECEPTOR 2"/>
    <property type="match status" value="1"/>
</dbReference>
<evidence type="ECO:0000256" key="9">
    <source>
        <dbReference type="RuleBase" id="RU000688"/>
    </source>
</evidence>
<reference evidence="13" key="1">
    <citation type="submission" date="2021-02" db="EMBL/GenBank/DDBJ databases">
        <authorList>
            <person name="Nowell W R."/>
        </authorList>
    </citation>
    <scope>NUCLEOTIDE SEQUENCE</scope>
</reference>
<dbReference type="GO" id="GO:0004930">
    <property type="term" value="F:G protein-coupled receptor activity"/>
    <property type="evidence" value="ECO:0007669"/>
    <property type="project" value="UniProtKB-KW"/>
</dbReference>
<proteinExistence type="inferred from homology"/>
<protein>
    <recommendedName>
        <fullName evidence="12">G-protein coupled receptors family 1 profile domain-containing protein</fullName>
    </recommendedName>
</protein>
<dbReference type="PROSITE" id="PS50262">
    <property type="entry name" value="G_PROTEIN_RECEP_F1_2"/>
    <property type="match status" value="1"/>
</dbReference>
<evidence type="ECO:0000259" key="12">
    <source>
        <dbReference type="PROSITE" id="PS50262"/>
    </source>
</evidence>
<keyword evidence="6 11" id="KW-0472">Membrane</keyword>
<dbReference type="Gene3D" id="1.20.1070.10">
    <property type="entry name" value="Rhodopsin 7-helix transmembrane proteins"/>
    <property type="match status" value="1"/>
</dbReference>
<dbReference type="Pfam" id="PF00001">
    <property type="entry name" value="7tm_1"/>
    <property type="match status" value="1"/>
</dbReference>